<feature type="domain" description="Transposase IS204/IS1001/IS1096/IS1165 DDE" evidence="1">
    <location>
        <begin position="21"/>
        <end position="155"/>
    </location>
</feature>
<evidence type="ECO:0000259" key="1">
    <source>
        <dbReference type="Pfam" id="PF01610"/>
    </source>
</evidence>
<protein>
    <recommendedName>
        <fullName evidence="1">Transposase IS204/IS1001/IS1096/IS1165 DDE domain-containing protein</fullName>
    </recommendedName>
</protein>
<comment type="caution">
    <text evidence="2">The sequence shown here is derived from an EMBL/GenBank/DDBJ whole genome shotgun (WGS) entry which is preliminary data.</text>
</comment>
<gene>
    <name evidence="2" type="ORF">S06H3_41500</name>
</gene>
<proteinExistence type="predicted"/>
<dbReference type="InterPro" id="IPR047951">
    <property type="entry name" value="Transpos_ISL3"/>
</dbReference>
<dbReference type="AlphaFoldDB" id="X1QQE8"/>
<name>X1QQE8_9ZZZZ</name>
<organism evidence="2">
    <name type="scientific">marine sediment metagenome</name>
    <dbReference type="NCBI Taxonomy" id="412755"/>
    <lineage>
        <taxon>unclassified sequences</taxon>
        <taxon>metagenomes</taxon>
        <taxon>ecological metagenomes</taxon>
    </lineage>
</organism>
<dbReference type="InterPro" id="IPR002560">
    <property type="entry name" value="Transposase_DDE"/>
</dbReference>
<feature type="non-terminal residue" evidence="2">
    <location>
        <position position="156"/>
    </location>
</feature>
<dbReference type="EMBL" id="BARV01025583">
    <property type="protein sequence ID" value="GAI45479.1"/>
    <property type="molecule type" value="Genomic_DNA"/>
</dbReference>
<sequence length="156" mass="18145">MEREIDEESLAFIKEKEEIFLGIDEHTFRHQDMVHTVTEVKNRKMLAILRDDRVATLKGFLNKIPRDKVKEVCIDMKESLRKVIEETFPEAKVVVDPFHVIADSNRRMDEARKIEQDVLRKRKIKIPKKIFLIAGEKLSDEGKGKVDGLLGKHPSL</sequence>
<accession>X1QQE8</accession>
<dbReference type="PANTHER" id="PTHR33498">
    <property type="entry name" value="TRANSPOSASE FOR INSERTION SEQUENCE ELEMENT IS1557"/>
    <property type="match status" value="1"/>
</dbReference>
<dbReference type="Pfam" id="PF01610">
    <property type="entry name" value="DDE_Tnp_ISL3"/>
    <property type="match status" value="1"/>
</dbReference>
<reference evidence="2" key="1">
    <citation type="journal article" date="2014" name="Front. Microbiol.">
        <title>High frequency of phylogenetically diverse reductive dehalogenase-homologous genes in deep subseafloor sedimentary metagenomes.</title>
        <authorList>
            <person name="Kawai M."/>
            <person name="Futagami T."/>
            <person name="Toyoda A."/>
            <person name="Takaki Y."/>
            <person name="Nishi S."/>
            <person name="Hori S."/>
            <person name="Arai W."/>
            <person name="Tsubouchi T."/>
            <person name="Morono Y."/>
            <person name="Uchiyama I."/>
            <person name="Ito T."/>
            <person name="Fujiyama A."/>
            <person name="Inagaki F."/>
            <person name="Takami H."/>
        </authorList>
    </citation>
    <scope>NUCLEOTIDE SEQUENCE</scope>
    <source>
        <strain evidence="2">Expedition CK06-06</strain>
    </source>
</reference>
<dbReference type="PANTHER" id="PTHR33498:SF1">
    <property type="entry name" value="TRANSPOSASE FOR INSERTION SEQUENCE ELEMENT IS1557"/>
    <property type="match status" value="1"/>
</dbReference>
<evidence type="ECO:0000313" key="2">
    <source>
        <dbReference type="EMBL" id="GAI45479.1"/>
    </source>
</evidence>